<dbReference type="Proteomes" id="UP001460270">
    <property type="component" value="Unassembled WGS sequence"/>
</dbReference>
<reference evidence="3" key="1">
    <citation type="submission" date="2024-04" db="EMBL/GenBank/DDBJ databases">
        <title>Salinicola lusitanus LLJ914,a marine bacterium isolated from the Okinawa Trough.</title>
        <authorList>
            <person name="Li J."/>
        </authorList>
    </citation>
    <scope>NUCLEOTIDE SEQUENCE [LARGE SCALE GENOMIC DNA]</scope>
</reference>
<proteinExistence type="predicted"/>
<dbReference type="AlphaFoldDB" id="A0AAW0NZ49"/>
<dbReference type="EMBL" id="JBBPFD010000010">
    <property type="protein sequence ID" value="KAK7909728.1"/>
    <property type="molecule type" value="Genomic_DNA"/>
</dbReference>
<gene>
    <name evidence="2" type="ORF">WMY93_014412</name>
</gene>
<name>A0AAW0NZ49_9GOBI</name>
<evidence type="ECO:0000256" key="1">
    <source>
        <dbReference type="SAM" id="MobiDB-lite"/>
    </source>
</evidence>
<organism evidence="2 3">
    <name type="scientific">Mugilogobius chulae</name>
    <name type="common">yellowstripe goby</name>
    <dbReference type="NCBI Taxonomy" id="88201"/>
    <lineage>
        <taxon>Eukaryota</taxon>
        <taxon>Metazoa</taxon>
        <taxon>Chordata</taxon>
        <taxon>Craniata</taxon>
        <taxon>Vertebrata</taxon>
        <taxon>Euteleostomi</taxon>
        <taxon>Actinopterygii</taxon>
        <taxon>Neopterygii</taxon>
        <taxon>Teleostei</taxon>
        <taxon>Neoteleostei</taxon>
        <taxon>Acanthomorphata</taxon>
        <taxon>Gobiaria</taxon>
        <taxon>Gobiiformes</taxon>
        <taxon>Gobioidei</taxon>
        <taxon>Gobiidae</taxon>
        <taxon>Gobionellinae</taxon>
        <taxon>Mugilogobius</taxon>
    </lineage>
</organism>
<evidence type="ECO:0000313" key="3">
    <source>
        <dbReference type="Proteomes" id="UP001460270"/>
    </source>
</evidence>
<accession>A0AAW0NZ49</accession>
<feature type="region of interest" description="Disordered" evidence="1">
    <location>
        <begin position="162"/>
        <end position="187"/>
    </location>
</feature>
<protein>
    <submittedName>
        <fullName evidence="2">Uncharacterized protein</fullName>
    </submittedName>
</protein>
<keyword evidence="3" id="KW-1185">Reference proteome</keyword>
<sequence>MWGMGCPVGDTALVMAENPVDHLHYFLSNELRCVRLPVAHVPSVNRSFLQHAVCVRQTALLEVADTGVERPGRLQQVIGRQMEQKAGVWENGAGKLWVGGAQDWPDLFSPVPEQRDPQPIIDLSGPTLHHGLLSLSLSPLYRDAGVRTLGLLSVTELSCKPTAASQRADGGRGQRVKAPSENHSSKWNPFRRSPGILHFLVG</sequence>
<comment type="caution">
    <text evidence="2">The sequence shown here is derived from an EMBL/GenBank/DDBJ whole genome shotgun (WGS) entry which is preliminary data.</text>
</comment>
<evidence type="ECO:0000313" key="2">
    <source>
        <dbReference type="EMBL" id="KAK7909728.1"/>
    </source>
</evidence>